<dbReference type="EMBL" id="QRBI01000093">
    <property type="protein sequence ID" value="RMC20471.1"/>
    <property type="molecule type" value="Genomic_DNA"/>
</dbReference>
<dbReference type="AlphaFoldDB" id="A0A3M0L5W3"/>
<protein>
    <submittedName>
        <fullName evidence="1">Uncharacterized protein</fullName>
    </submittedName>
</protein>
<proteinExistence type="predicted"/>
<organism evidence="1 2">
    <name type="scientific">Hirundo rustica rustica</name>
    <dbReference type="NCBI Taxonomy" id="333673"/>
    <lineage>
        <taxon>Eukaryota</taxon>
        <taxon>Metazoa</taxon>
        <taxon>Chordata</taxon>
        <taxon>Craniata</taxon>
        <taxon>Vertebrata</taxon>
        <taxon>Euteleostomi</taxon>
        <taxon>Archelosauria</taxon>
        <taxon>Archosauria</taxon>
        <taxon>Dinosauria</taxon>
        <taxon>Saurischia</taxon>
        <taxon>Theropoda</taxon>
        <taxon>Coelurosauria</taxon>
        <taxon>Aves</taxon>
        <taxon>Neognathae</taxon>
        <taxon>Neoaves</taxon>
        <taxon>Telluraves</taxon>
        <taxon>Australaves</taxon>
        <taxon>Passeriformes</taxon>
        <taxon>Sylvioidea</taxon>
        <taxon>Hirundinidae</taxon>
        <taxon>Hirundo</taxon>
    </lineage>
</organism>
<sequence length="78" mass="8963">MFRNQLEKELENWRSQQLRIAASNQQPRIATSNICMQPTTMEEAYSSRTDLKDVPDWEVYADESSFVQDGKHATGVLA</sequence>
<accession>A0A3M0L5W3</accession>
<reference evidence="1 2" key="1">
    <citation type="submission" date="2018-07" db="EMBL/GenBank/DDBJ databases">
        <title>A high quality draft genome assembly of the barn swallow (H. rustica rustica).</title>
        <authorList>
            <person name="Formenti G."/>
            <person name="Chiara M."/>
            <person name="Poveda L."/>
            <person name="Francoijs K.-J."/>
            <person name="Bonisoli-Alquati A."/>
            <person name="Canova L."/>
            <person name="Gianfranceschi L."/>
            <person name="Horner D.S."/>
            <person name="Saino N."/>
        </authorList>
    </citation>
    <scope>NUCLEOTIDE SEQUENCE [LARGE SCALE GENOMIC DNA]</scope>
    <source>
        <strain evidence="1">Chelidonia</strain>
        <tissue evidence="1">Blood</tissue>
    </source>
</reference>
<gene>
    <name evidence="1" type="ORF">DUI87_01321</name>
</gene>
<evidence type="ECO:0000313" key="1">
    <source>
        <dbReference type="EMBL" id="RMC20471.1"/>
    </source>
</evidence>
<evidence type="ECO:0000313" key="2">
    <source>
        <dbReference type="Proteomes" id="UP000269221"/>
    </source>
</evidence>
<name>A0A3M0L5W3_HIRRU</name>
<keyword evidence="2" id="KW-1185">Reference proteome</keyword>
<comment type="caution">
    <text evidence="1">The sequence shown here is derived from an EMBL/GenBank/DDBJ whole genome shotgun (WGS) entry which is preliminary data.</text>
</comment>
<dbReference type="Proteomes" id="UP000269221">
    <property type="component" value="Unassembled WGS sequence"/>
</dbReference>